<name>A0A2G8K8S4_STIJA</name>
<keyword evidence="1" id="KW-1133">Transmembrane helix</keyword>
<dbReference type="InterPro" id="IPR009199">
    <property type="entry name" value="PhoPQ-act_pathogen-rel_PqaA"/>
</dbReference>
<evidence type="ECO:0000313" key="3">
    <source>
        <dbReference type="Proteomes" id="UP000230750"/>
    </source>
</evidence>
<protein>
    <submittedName>
        <fullName evidence="2">Putative autocrine proliferation repressor protein A-like</fullName>
    </submittedName>
</protein>
<dbReference type="Proteomes" id="UP000230750">
    <property type="component" value="Unassembled WGS sequence"/>
</dbReference>
<proteinExistence type="predicted"/>
<organism evidence="2 3">
    <name type="scientific">Stichopus japonicus</name>
    <name type="common">Sea cucumber</name>
    <dbReference type="NCBI Taxonomy" id="307972"/>
    <lineage>
        <taxon>Eukaryota</taxon>
        <taxon>Metazoa</taxon>
        <taxon>Echinodermata</taxon>
        <taxon>Eleutherozoa</taxon>
        <taxon>Echinozoa</taxon>
        <taxon>Holothuroidea</taxon>
        <taxon>Aspidochirotacea</taxon>
        <taxon>Aspidochirotida</taxon>
        <taxon>Stichopodidae</taxon>
        <taxon>Apostichopus</taxon>
    </lineage>
</organism>
<dbReference type="Pfam" id="PF10142">
    <property type="entry name" value="PhoPQ_related"/>
    <property type="match status" value="1"/>
</dbReference>
<evidence type="ECO:0000313" key="2">
    <source>
        <dbReference type="EMBL" id="PIK44411.1"/>
    </source>
</evidence>
<sequence>MAGKGGALSSKQAASLIALFWALVIGVAMVLVFVGEDKPKNKKPDNEETVTRVTLTALDEYVRKYDPNYSYKVLTDYTVRNQASTSFVINMTSQAWMTENVTSQHIWWHYLIVTIPDVIEMPDVGFLYVTGGSNTNSPPDPSTDAEARLITFAAEELKCVGTMMRQNPNQPIKFKNDPKQKNRREDDIIAYTFRQFVDGPFSDDPEIVVLLPMVKAAVRALDTMNSFASSKINRFYVAGASKRGWITWLTGVVDDRVVAIMPMVLTLLNMGPNFKHHYRSLNGWSFAIRPYWEEDCMRYLDHPDAPKLLEIVDPYEYIPRLTKPKYVISASGDEFFLPDDHHYWYKNMQGPTMLRIHPNAEHSLAGHWRRMAQECVSFVLWNEEGWKWPNITWTRHENHNFGSIIVKTDVEPLSIKAFSADTTQHQRRDWRLLIARTENTTDVKPQAIIYRDVGVGSPEPNVYKAEIAIPKIGWNCFFIEMFFPGPKGTQIAFTTEVNIVPNTFPVDECFKDECIGRLV</sequence>
<dbReference type="PANTHER" id="PTHR31497:SF0">
    <property type="entry name" value="AUTOCRINE PROLIFERATION REPRESSOR PROTEIN A"/>
    <property type="match status" value="1"/>
</dbReference>
<dbReference type="Gene3D" id="3.40.50.1820">
    <property type="entry name" value="alpha/beta hydrolase"/>
    <property type="match status" value="1"/>
</dbReference>
<accession>A0A2G8K8S4</accession>
<dbReference type="InterPro" id="IPR029058">
    <property type="entry name" value="AB_hydrolase_fold"/>
</dbReference>
<keyword evidence="1" id="KW-0472">Membrane</keyword>
<gene>
    <name evidence="2" type="ORF">BSL78_18735</name>
</gene>
<evidence type="ECO:0000256" key="1">
    <source>
        <dbReference type="SAM" id="Phobius"/>
    </source>
</evidence>
<keyword evidence="1" id="KW-0812">Transmembrane</keyword>
<keyword evidence="3" id="KW-1185">Reference proteome</keyword>
<dbReference type="EMBL" id="MRZV01000778">
    <property type="protein sequence ID" value="PIK44411.1"/>
    <property type="molecule type" value="Genomic_DNA"/>
</dbReference>
<dbReference type="OrthoDB" id="2020799at2759"/>
<dbReference type="SUPFAM" id="SSF53474">
    <property type="entry name" value="alpha/beta-Hydrolases"/>
    <property type="match status" value="1"/>
</dbReference>
<feature type="transmembrane region" description="Helical" evidence="1">
    <location>
        <begin position="12"/>
        <end position="34"/>
    </location>
</feature>
<reference evidence="2 3" key="1">
    <citation type="journal article" date="2017" name="PLoS Biol.">
        <title>The sea cucumber genome provides insights into morphological evolution and visceral regeneration.</title>
        <authorList>
            <person name="Zhang X."/>
            <person name="Sun L."/>
            <person name="Yuan J."/>
            <person name="Sun Y."/>
            <person name="Gao Y."/>
            <person name="Zhang L."/>
            <person name="Li S."/>
            <person name="Dai H."/>
            <person name="Hamel J.F."/>
            <person name="Liu C."/>
            <person name="Yu Y."/>
            <person name="Liu S."/>
            <person name="Lin W."/>
            <person name="Guo K."/>
            <person name="Jin S."/>
            <person name="Xu P."/>
            <person name="Storey K.B."/>
            <person name="Huan P."/>
            <person name="Zhang T."/>
            <person name="Zhou Y."/>
            <person name="Zhang J."/>
            <person name="Lin C."/>
            <person name="Li X."/>
            <person name="Xing L."/>
            <person name="Huo D."/>
            <person name="Sun M."/>
            <person name="Wang L."/>
            <person name="Mercier A."/>
            <person name="Li F."/>
            <person name="Yang H."/>
            <person name="Xiang J."/>
        </authorList>
    </citation>
    <scope>NUCLEOTIDE SEQUENCE [LARGE SCALE GENOMIC DNA]</scope>
    <source>
        <strain evidence="2">Shaxun</strain>
        <tissue evidence="2">Muscle</tissue>
    </source>
</reference>
<dbReference type="PANTHER" id="PTHR31497">
    <property type="entry name" value="AUTOCRINE PROLIFERATION REPRESSOR PROTEIN A"/>
    <property type="match status" value="1"/>
</dbReference>
<dbReference type="AlphaFoldDB" id="A0A2G8K8S4"/>
<comment type="caution">
    <text evidence="2">The sequence shown here is derived from an EMBL/GenBank/DDBJ whole genome shotgun (WGS) entry which is preliminary data.</text>
</comment>